<dbReference type="EMBL" id="JABBKX010000001">
    <property type="protein sequence ID" value="NMJ40241.1"/>
    <property type="molecule type" value="Genomic_DNA"/>
</dbReference>
<feature type="modified residue" description="4-aspartylphosphate" evidence="2">
    <location>
        <position position="51"/>
    </location>
</feature>
<protein>
    <submittedName>
        <fullName evidence="6">Response regulator transcription factor</fullName>
    </submittedName>
</protein>
<dbReference type="SUPFAM" id="SSF52172">
    <property type="entry name" value="CheY-like"/>
    <property type="match status" value="1"/>
</dbReference>
<dbReference type="PROSITE" id="PS50110">
    <property type="entry name" value="RESPONSE_REGULATORY"/>
    <property type="match status" value="1"/>
</dbReference>
<sequence length="229" mass="25143">MKILVIEDDRATAAWIAAGLAESGHTVDHAETGRDGLFLAGSEPYDAIIADRMLPGMDGIGIVRTLRSTGVTTPILMLTALGELDHRIEGLEAGADDYLAKPFSFRELRARLSAIVRRGERSVPDQTFRAAGLELDPANRSVRSGPHRVALRPTEFRILDVLMRHAGSVVTRDMLLQRVWNYHFDPTTNVVDPHITRLRRKLETGGIAVHLRNVRGLGFLLEAAASPLA</sequence>
<reference evidence="6 7" key="1">
    <citation type="submission" date="2020-03" db="EMBL/GenBank/DDBJ databases">
        <authorList>
            <person name="Sun Q."/>
        </authorList>
    </citation>
    <scope>NUCLEOTIDE SEQUENCE [LARGE SCALE GENOMIC DNA]</scope>
    <source>
        <strain evidence="6 7">JC162</strain>
    </source>
</reference>
<dbReference type="GO" id="GO:0006355">
    <property type="term" value="P:regulation of DNA-templated transcription"/>
    <property type="evidence" value="ECO:0007669"/>
    <property type="project" value="InterPro"/>
</dbReference>
<comment type="caution">
    <text evidence="6">The sequence shown here is derived from an EMBL/GenBank/DDBJ whole genome shotgun (WGS) entry which is preliminary data.</text>
</comment>
<dbReference type="SMART" id="SM00862">
    <property type="entry name" value="Trans_reg_C"/>
    <property type="match status" value="1"/>
</dbReference>
<dbReference type="CDD" id="cd00383">
    <property type="entry name" value="trans_reg_C"/>
    <property type="match status" value="1"/>
</dbReference>
<dbReference type="Gene3D" id="6.10.250.690">
    <property type="match status" value="1"/>
</dbReference>
<dbReference type="GO" id="GO:0005829">
    <property type="term" value="C:cytosol"/>
    <property type="evidence" value="ECO:0007669"/>
    <property type="project" value="TreeGrafter"/>
</dbReference>
<accession>A0A848E761</accession>
<feature type="DNA-binding region" description="OmpR/PhoB-type" evidence="3">
    <location>
        <begin position="125"/>
        <end position="223"/>
    </location>
</feature>
<evidence type="ECO:0000313" key="6">
    <source>
        <dbReference type="EMBL" id="NMJ40241.1"/>
    </source>
</evidence>
<feature type="domain" description="OmpR/PhoB-type" evidence="5">
    <location>
        <begin position="125"/>
        <end position="223"/>
    </location>
</feature>
<dbReference type="InterPro" id="IPR036388">
    <property type="entry name" value="WH-like_DNA-bd_sf"/>
</dbReference>
<dbReference type="Pfam" id="PF00072">
    <property type="entry name" value="Response_reg"/>
    <property type="match status" value="1"/>
</dbReference>
<dbReference type="AlphaFoldDB" id="A0A848E761"/>
<name>A0A848E761_9PROT</name>
<dbReference type="CDD" id="cd19935">
    <property type="entry name" value="REC_OmpR_CusR-like"/>
    <property type="match status" value="1"/>
</dbReference>
<dbReference type="Proteomes" id="UP000548582">
    <property type="component" value="Unassembled WGS sequence"/>
</dbReference>
<evidence type="ECO:0000259" key="5">
    <source>
        <dbReference type="PROSITE" id="PS51755"/>
    </source>
</evidence>
<dbReference type="RefSeq" id="WP_170052508.1">
    <property type="nucleotide sequence ID" value="NZ_JABBKX010000001.1"/>
</dbReference>
<dbReference type="InterPro" id="IPR039420">
    <property type="entry name" value="WalR-like"/>
</dbReference>
<dbReference type="GO" id="GO:0000976">
    <property type="term" value="F:transcription cis-regulatory region binding"/>
    <property type="evidence" value="ECO:0007669"/>
    <property type="project" value="TreeGrafter"/>
</dbReference>
<dbReference type="InterPro" id="IPR016032">
    <property type="entry name" value="Sig_transdc_resp-reg_C-effctor"/>
</dbReference>
<feature type="domain" description="Response regulatory" evidence="4">
    <location>
        <begin position="2"/>
        <end position="116"/>
    </location>
</feature>
<dbReference type="PROSITE" id="PS51755">
    <property type="entry name" value="OMPR_PHOB"/>
    <property type="match status" value="1"/>
</dbReference>
<keyword evidence="2" id="KW-0597">Phosphoprotein</keyword>
<evidence type="ECO:0000259" key="4">
    <source>
        <dbReference type="PROSITE" id="PS50110"/>
    </source>
</evidence>
<dbReference type="InterPro" id="IPR011006">
    <property type="entry name" value="CheY-like_superfamily"/>
</dbReference>
<dbReference type="InterPro" id="IPR001867">
    <property type="entry name" value="OmpR/PhoB-type_DNA-bd"/>
</dbReference>
<dbReference type="GO" id="GO:0000156">
    <property type="term" value="F:phosphorelay response regulator activity"/>
    <property type="evidence" value="ECO:0007669"/>
    <property type="project" value="TreeGrafter"/>
</dbReference>
<dbReference type="PANTHER" id="PTHR48111">
    <property type="entry name" value="REGULATOR OF RPOS"/>
    <property type="match status" value="1"/>
</dbReference>
<dbReference type="GO" id="GO:0032993">
    <property type="term" value="C:protein-DNA complex"/>
    <property type="evidence" value="ECO:0007669"/>
    <property type="project" value="TreeGrafter"/>
</dbReference>
<gene>
    <name evidence="6" type="ORF">GWK16_03255</name>
</gene>
<evidence type="ECO:0000256" key="1">
    <source>
        <dbReference type="ARBA" id="ARBA00023125"/>
    </source>
</evidence>
<dbReference type="SMART" id="SM00448">
    <property type="entry name" value="REC"/>
    <property type="match status" value="1"/>
</dbReference>
<proteinExistence type="predicted"/>
<evidence type="ECO:0000256" key="2">
    <source>
        <dbReference type="PROSITE-ProRule" id="PRU00169"/>
    </source>
</evidence>
<dbReference type="PANTHER" id="PTHR48111:SF76">
    <property type="entry name" value="TWO-COMPONENT RESPONSE REGULATOR"/>
    <property type="match status" value="1"/>
</dbReference>
<dbReference type="Gene3D" id="1.10.10.10">
    <property type="entry name" value="Winged helix-like DNA-binding domain superfamily/Winged helix DNA-binding domain"/>
    <property type="match status" value="1"/>
</dbReference>
<keyword evidence="7" id="KW-1185">Reference proteome</keyword>
<dbReference type="SUPFAM" id="SSF46894">
    <property type="entry name" value="C-terminal effector domain of the bipartite response regulators"/>
    <property type="match status" value="1"/>
</dbReference>
<evidence type="ECO:0000313" key="7">
    <source>
        <dbReference type="Proteomes" id="UP000548582"/>
    </source>
</evidence>
<dbReference type="InterPro" id="IPR001789">
    <property type="entry name" value="Sig_transdc_resp-reg_receiver"/>
</dbReference>
<dbReference type="Gene3D" id="3.40.50.2300">
    <property type="match status" value="1"/>
</dbReference>
<evidence type="ECO:0000256" key="3">
    <source>
        <dbReference type="PROSITE-ProRule" id="PRU01091"/>
    </source>
</evidence>
<keyword evidence="1 3" id="KW-0238">DNA-binding</keyword>
<dbReference type="Pfam" id="PF00486">
    <property type="entry name" value="Trans_reg_C"/>
    <property type="match status" value="1"/>
</dbReference>
<organism evidence="6 7">
    <name type="scientific">Neoroseomonas marina</name>
    <dbReference type="NCBI Taxonomy" id="1232220"/>
    <lineage>
        <taxon>Bacteria</taxon>
        <taxon>Pseudomonadati</taxon>
        <taxon>Pseudomonadota</taxon>
        <taxon>Alphaproteobacteria</taxon>
        <taxon>Acetobacterales</taxon>
        <taxon>Acetobacteraceae</taxon>
        <taxon>Neoroseomonas</taxon>
    </lineage>
</organism>